<accession>M5PGE7</accession>
<keyword evidence="2" id="KW-1003">Cell membrane</keyword>
<dbReference type="PANTHER" id="PTHR42788:SF17">
    <property type="entry name" value="ALIPHATIC SULFONATES IMPORT ATP-BINDING PROTEIN SSUB"/>
    <property type="match status" value="1"/>
</dbReference>
<evidence type="ECO:0000256" key="5">
    <source>
        <dbReference type="ARBA" id="ARBA00022967"/>
    </source>
</evidence>
<dbReference type="eggNOG" id="COG1116">
    <property type="taxonomic scope" value="Bacteria"/>
</dbReference>
<keyword evidence="3" id="KW-0547">Nucleotide-binding</keyword>
<dbReference type="SMART" id="SM00382">
    <property type="entry name" value="AAA"/>
    <property type="match status" value="1"/>
</dbReference>
<dbReference type="InterPro" id="IPR003593">
    <property type="entry name" value="AAA+_ATPase"/>
</dbReference>
<keyword evidence="4 8" id="KW-0067">ATP-binding</keyword>
<dbReference type="Gene3D" id="3.40.50.300">
    <property type="entry name" value="P-loop containing nucleotide triphosphate hydrolases"/>
    <property type="match status" value="1"/>
</dbReference>
<dbReference type="EMBL" id="AOFM01000004">
    <property type="protein sequence ID" value="EME75702.1"/>
    <property type="molecule type" value="Genomic_DNA"/>
</dbReference>
<evidence type="ECO:0000259" key="7">
    <source>
        <dbReference type="PROSITE" id="PS50893"/>
    </source>
</evidence>
<evidence type="ECO:0000313" key="9">
    <source>
        <dbReference type="Proteomes" id="UP000011907"/>
    </source>
</evidence>
<dbReference type="PROSITE" id="PS50893">
    <property type="entry name" value="ABC_TRANSPORTER_2"/>
    <property type="match status" value="1"/>
</dbReference>
<evidence type="ECO:0000313" key="8">
    <source>
        <dbReference type="EMBL" id="EME75702.1"/>
    </source>
</evidence>
<sequence>MSDLQEKDVKKNKQSLHNHAIQIDIKNVSKSFGNKEVLKDIQLTIEKGEFIAIIGKSGSGKSTLLRLVAGLETLTNGELLFDKVPASQSTANITMMYQDSRLLPWKKVIENVGLGLKGNWSEKAERVLDAVGLLSLKDQWPSNLSGGQKQRVALARALIHEPSLLMLDEPLSALDAFTKLEMQNLVESIWGRIGFTALLVTHDVREAIRLADRIVLIEDGQIAMDIKVDAPRPRHFSSNNLALLEEKVLTRIMNGKTPPNDIERRKLYQF</sequence>
<comment type="caution">
    <text evidence="8">The sequence shown here is derived from an EMBL/GenBank/DDBJ whole genome shotgun (WGS) entry which is preliminary data.</text>
</comment>
<organism evidence="8 9">
    <name type="scientific">Bacillus sonorensis L12</name>
    <dbReference type="NCBI Taxonomy" id="1274524"/>
    <lineage>
        <taxon>Bacteria</taxon>
        <taxon>Bacillati</taxon>
        <taxon>Bacillota</taxon>
        <taxon>Bacilli</taxon>
        <taxon>Bacillales</taxon>
        <taxon>Bacillaceae</taxon>
        <taxon>Bacillus</taxon>
    </lineage>
</organism>
<reference evidence="8 9" key="1">
    <citation type="journal article" date="2013" name="Genome Announc.">
        <title>Draft Whole-Genome Sequence of Bacillus sonorensis Strain L12, a Source of Nonribosomal Lipopeptides.</title>
        <authorList>
            <person name="Adimpong D.B."/>
            <person name="Sorensen K.I."/>
            <person name="Nielsen D.S."/>
            <person name="Thorsen L."/>
            <person name="Rasmussen T.B."/>
            <person name="Derkx P.M."/>
            <person name="Jespersen L."/>
        </authorList>
    </citation>
    <scope>NUCLEOTIDE SEQUENCE [LARGE SCALE GENOMIC DNA]</scope>
    <source>
        <strain evidence="8 9">L12</strain>
    </source>
</reference>
<gene>
    <name evidence="8" type="ORF">BSONL12_05288</name>
</gene>
<dbReference type="InterPro" id="IPR017871">
    <property type="entry name" value="ABC_transporter-like_CS"/>
</dbReference>
<keyword evidence="5" id="KW-1278">Translocase</keyword>
<dbReference type="InterPro" id="IPR050166">
    <property type="entry name" value="ABC_transporter_ATP-bind"/>
</dbReference>
<feature type="domain" description="ABC transporter" evidence="7">
    <location>
        <begin position="23"/>
        <end position="244"/>
    </location>
</feature>
<evidence type="ECO:0000256" key="4">
    <source>
        <dbReference type="ARBA" id="ARBA00022840"/>
    </source>
</evidence>
<dbReference type="GeneID" id="92853485"/>
<dbReference type="PATRIC" id="fig|1274524.3.peg.1150"/>
<dbReference type="CDD" id="cd03293">
    <property type="entry name" value="ABC_NrtD_SsuB_transporters"/>
    <property type="match status" value="1"/>
</dbReference>
<dbReference type="InterPro" id="IPR003439">
    <property type="entry name" value="ABC_transporter-like_ATP-bd"/>
</dbReference>
<dbReference type="PANTHER" id="PTHR42788">
    <property type="entry name" value="TAURINE IMPORT ATP-BINDING PROTEIN-RELATED"/>
    <property type="match status" value="1"/>
</dbReference>
<dbReference type="SUPFAM" id="SSF52540">
    <property type="entry name" value="P-loop containing nucleoside triphosphate hydrolases"/>
    <property type="match status" value="1"/>
</dbReference>
<dbReference type="InterPro" id="IPR027417">
    <property type="entry name" value="P-loop_NTPase"/>
</dbReference>
<evidence type="ECO:0000256" key="2">
    <source>
        <dbReference type="ARBA" id="ARBA00022475"/>
    </source>
</evidence>
<dbReference type="Proteomes" id="UP000011907">
    <property type="component" value="Unassembled WGS sequence"/>
</dbReference>
<dbReference type="GO" id="GO:0005524">
    <property type="term" value="F:ATP binding"/>
    <property type="evidence" value="ECO:0007669"/>
    <property type="project" value="UniProtKB-KW"/>
</dbReference>
<evidence type="ECO:0000256" key="6">
    <source>
        <dbReference type="ARBA" id="ARBA00023136"/>
    </source>
</evidence>
<dbReference type="STRING" id="1274524.BSONL12_05288"/>
<dbReference type="RefSeq" id="WP_006637079.1">
    <property type="nucleotide sequence ID" value="NZ_AOFM01000004.1"/>
</dbReference>
<protein>
    <submittedName>
        <fullName evidence="8">Nitrate/sulfonate/bicarbonate ABC transporter ATP-binding protein</fullName>
    </submittedName>
</protein>
<evidence type="ECO:0000256" key="1">
    <source>
        <dbReference type="ARBA" id="ARBA00022448"/>
    </source>
</evidence>
<keyword evidence="1" id="KW-0813">Transport</keyword>
<dbReference type="GO" id="GO:0016887">
    <property type="term" value="F:ATP hydrolysis activity"/>
    <property type="evidence" value="ECO:0007669"/>
    <property type="project" value="InterPro"/>
</dbReference>
<evidence type="ECO:0000256" key="3">
    <source>
        <dbReference type="ARBA" id="ARBA00022741"/>
    </source>
</evidence>
<name>M5PGE7_9BACI</name>
<dbReference type="Pfam" id="PF00005">
    <property type="entry name" value="ABC_tran"/>
    <property type="match status" value="1"/>
</dbReference>
<keyword evidence="6" id="KW-0472">Membrane</keyword>
<dbReference type="AlphaFoldDB" id="M5PGE7"/>
<dbReference type="PROSITE" id="PS00211">
    <property type="entry name" value="ABC_TRANSPORTER_1"/>
    <property type="match status" value="1"/>
</dbReference>
<proteinExistence type="predicted"/>